<comment type="caution">
    <text evidence="1">The sequence shown here is derived from an EMBL/GenBank/DDBJ whole genome shotgun (WGS) entry which is preliminary data.</text>
</comment>
<reference evidence="1 2" key="2">
    <citation type="submission" date="2020-08" db="EMBL/GenBank/DDBJ databases">
        <title>Stappia taiwanensis sp. nov., isolated from a coastal thermal spring.</title>
        <authorList>
            <person name="Kampfer P."/>
        </authorList>
    </citation>
    <scope>NUCLEOTIDE SEQUENCE [LARGE SCALE GENOMIC DNA]</scope>
    <source>
        <strain evidence="1 2">DSM 23284</strain>
    </source>
</reference>
<dbReference type="AlphaFoldDB" id="A0A838XNG5"/>
<proteinExistence type="predicted"/>
<gene>
    <name evidence="1" type="ORF">H1W37_06730</name>
</gene>
<name>A0A838XNG5_9HYPH</name>
<dbReference type="EMBL" id="JACEON010000004">
    <property type="protein sequence ID" value="MBA4611337.1"/>
    <property type="molecule type" value="Genomic_DNA"/>
</dbReference>
<dbReference type="RefSeq" id="WP_181759513.1">
    <property type="nucleotide sequence ID" value="NZ_BMCR01000002.1"/>
</dbReference>
<protein>
    <submittedName>
        <fullName evidence="1">DUF1641 domain-containing protein</fullName>
    </submittedName>
</protein>
<evidence type="ECO:0000313" key="2">
    <source>
        <dbReference type="Proteomes" id="UP000559404"/>
    </source>
</evidence>
<organism evidence="1 2">
    <name type="scientific">Stappia taiwanensis</name>
    <dbReference type="NCBI Taxonomy" id="992267"/>
    <lineage>
        <taxon>Bacteria</taxon>
        <taxon>Pseudomonadati</taxon>
        <taxon>Pseudomonadota</taxon>
        <taxon>Alphaproteobacteria</taxon>
        <taxon>Hyphomicrobiales</taxon>
        <taxon>Stappiaceae</taxon>
        <taxon>Stappia</taxon>
    </lineage>
</organism>
<dbReference type="Pfam" id="PF07849">
    <property type="entry name" value="DUF1641"/>
    <property type="match status" value="1"/>
</dbReference>
<dbReference type="InterPro" id="IPR012440">
    <property type="entry name" value="DUF1641"/>
</dbReference>
<accession>A0A838XNG5</accession>
<dbReference type="Proteomes" id="UP000559404">
    <property type="component" value="Unassembled WGS sequence"/>
</dbReference>
<reference evidence="1 2" key="1">
    <citation type="submission" date="2020-07" db="EMBL/GenBank/DDBJ databases">
        <authorList>
            <person name="Li M."/>
        </authorList>
    </citation>
    <scope>NUCLEOTIDE SEQUENCE [LARGE SCALE GENOMIC DNA]</scope>
    <source>
        <strain evidence="1 2">DSM 23284</strain>
    </source>
</reference>
<sequence>MSTSTTDMPEAAATEPLVERLAQTSTLMDEATEKGLADLLEKVAPLLQAGRFHNVIDLLSLASDAVDMADDAMIQKLMKAYEEGIGAAWSLSNAARYAQAEAATLPVPTLFGLLRAAGDEDVRRGLHFALRFLAVLGSRMKDDGEA</sequence>
<keyword evidence="2" id="KW-1185">Reference proteome</keyword>
<evidence type="ECO:0000313" key="1">
    <source>
        <dbReference type="EMBL" id="MBA4611337.1"/>
    </source>
</evidence>